<name>A0A059F725_9PROT</name>
<reference evidence="2 3" key="1">
    <citation type="submission" date="2013-04" db="EMBL/GenBank/DDBJ databases">
        <title>Hyphomonas hirschiana VP5 Genome Sequencing.</title>
        <authorList>
            <person name="Lai Q."/>
            <person name="Shao Z."/>
        </authorList>
    </citation>
    <scope>NUCLEOTIDE SEQUENCE [LARGE SCALE GENOMIC DNA]</scope>
    <source>
        <strain evidence="2 3">VP5</strain>
    </source>
</reference>
<gene>
    <name evidence="2" type="ORF">HHI_17588</name>
</gene>
<dbReference type="Proteomes" id="UP000025061">
    <property type="component" value="Unassembled WGS sequence"/>
</dbReference>
<evidence type="ECO:0000313" key="3">
    <source>
        <dbReference type="Proteomes" id="UP000025061"/>
    </source>
</evidence>
<dbReference type="PATRIC" id="fig|1280951.3.peg.3540"/>
<sequence length="162" mass="18580">MDFRLVHFNCVRPLGAFALDNPYVMTFLSVLPRIFADADSFEGLHFHNHGLRCPDGSWRSYNDAFPYPEGWRAPEVSTMAVWRSLEDLKAFTYNGRTHPPGMRRLGQEIDRSDGPGFVMWWAPRGERFALEDGFQRLQHLRQNGSSDYAFSLDQPTARPAVA</sequence>
<dbReference type="Pfam" id="PF11695">
    <property type="entry name" value="DUF3291"/>
    <property type="match status" value="1"/>
</dbReference>
<dbReference type="OrthoDB" id="7618285at2"/>
<proteinExistence type="predicted"/>
<protein>
    <recommendedName>
        <fullName evidence="1">DUF3291 domain-containing protein</fullName>
    </recommendedName>
</protein>
<keyword evidence="3" id="KW-1185">Reference proteome</keyword>
<dbReference type="EMBL" id="ARYI01000027">
    <property type="protein sequence ID" value="KCZ83858.1"/>
    <property type="molecule type" value="Genomic_DNA"/>
</dbReference>
<accession>A0A059F725</accession>
<dbReference type="AlphaFoldDB" id="A0A059F725"/>
<evidence type="ECO:0000259" key="1">
    <source>
        <dbReference type="Pfam" id="PF11695"/>
    </source>
</evidence>
<feature type="domain" description="DUF3291" evidence="1">
    <location>
        <begin position="18"/>
        <end position="154"/>
    </location>
</feature>
<evidence type="ECO:0000313" key="2">
    <source>
        <dbReference type="EMBL" id="KCZ83858.1"/>
    </source>
</evidence>
<organism evidence="2 3">
    <name type="scientific">Hyphomonas hirschiana VP5</name>
    <dbReference type="NCBI Taxonomy" id="1280951"/>
    <lineage>
        <taxon>Bacteria</taxon>
        <taxon>Pseudomonadati</taxon>
        <taxon>Pseudomonadota</taxon>
        <taxon>Alphaproteobacteria</taxon>
        <taxon>Hyphomonadales</taxon>
        <taxon>Hyphomonadaceae</taxon>
        <taxon>Hyphomonas</taxon>
    </lineage>
</organism>
<dbReference type="InterPro" id="IPR021708">
    <property type="entry name" value="DUF3291"/>
</dbReference>
<comment type="caution">
    <text evidence="2">The sequence shown here is derived from an EMBL/GenBank/DDBJ whole genome shotgun (WGS) entry which is preliminary data.</text>
</comment>
<dbReference type="RefSeq" id="WP_011647781.1">
    <property type="nucleotide sequence ID" value="NZ_ARYI01000027.1"/>
</dbReference>